<evidence type="ECO:0000256" key="1">
    <source>
        <dbReference type="ARBA" id="ARBA00023002"/>
    </source>
</evidence>
<comment type="caution">
    <text evidence="2">The sequence shown here is derived from an EMBL/GenBank/DDBJ whole genome shotgun (WGS) entry which is preliminary data.</text>
</comment>
<dbReference type="InterPro" id="IPR042098">
    <property type="entry name" value="TauD-like_sf"/>
</dbReference>
<name>A0ABD5JSU7_9HYPH</name>
<gene>
    <name evidence="2" type="ORF">WIX40_06440</name>
</gene>
<accession>A0ABD5JSU7</accession>
<dbReference type="AlphaFoldDB" id="A0ABD5JSU7"/>
<reference evidence="2 3" key="1">
    <citation type="submission" date="2024-03" db="EMBL/GenBank/DDBJ databases">
        <title>Reference genomes for the five species model microbial community.</title>
        <authorList>
            <person name="Padfield D."/>
        </authorList>
    </citation>
    <scope>NUCLEOTIDE SEQUENCE [LARGE SCALE GENOMIC DNA]</scope>
    <source>
        <strain evidence="2 3">AB1</strain>
    </source>
</reference>
<proteinExistence type="predicted"/>
<dbReference type="GO" id="GO:0016706">
    <property type="term" value="F:2-oxoglutarate-dependent dioxygenase activity"/>
    <property type="evidence" value="ECO:0007669"/>
    <property type="project" value="UniProtKB-ARBA"/>
</dbReference>
<evidence type="ECO:0008006" key="4">
    <source>
        <dbReference type="Google" id="ProtNLM"/>
    </source>
</evidence>
<evidence type="ECO:0000313" key="3">
    <source>
        <dbReference type="Proteomes" id="UP001362311"/>
    </source>
</evidence>
<organism evidence="2 3">
    <name type="scientific">Ochrobactrum teleogrylli</name>
    <dbReference type="NCBI Taxonomy" id="2479765"/>
    <lineage>
        <taxon>Bacteria</taxon>
        <taxon>Pseudomonadati</taxon>
        <taxon>Pseudomonadota</taxon>
        <taxon>Alphaproteobacteria</taxon>
        <taxon>Hyphomicrobiales</taxon>
        <taxon>Brucellaceae</taxon>
        <taxon>Brucella/Ochrobactrum group</taxon>
        <taxon>Ochrobactrum</taxon>
    </lineage>
</organism>
<protein>
    <recommendedName>
        <fullName evidence="4">TauD/TfdA-like domain-containing protein</fullName>
    </recommendedName>
</protein>
<evidence type="ECO:0000313" key="2">
    <source>
        <dbReference type="EMBL" id="MEJ5899744.1"/>
    </source>
</evidence>
<dbReference type="EMBL" id="JBBHKQ010000001">
    <property type="protein sequence ID" value="MEJ5899744.1"/>
    <property type="molecule type" value="Genomic_DNA"/>
</dbReference>
<sequence>MTKHFETPVIFSLPHQAASDFCEHYLTKSGIMISLADLRDKELAADLADQAAHVFANLLKDLQYQLDCPEIGIVAVDIPSILDDATLDAIAGALLAVSLTQALMPTLTDGRNQTPFSVFTTSADSLERLERAGLQDLTPTNRLEFHSDSALTGTEVAVPDYISVYNIAINFEERGYFHWVPTCKLDGLAALVDRIGLSDAYYFKLNPTVYEDGQNDVMVIEHRVKATIFSRDQNGSITTYMSGQFDGKVGEERTQSHDVVTDMVNAISENKFRYSIPQESRRLLIMNNANGFHARDALEKPLPGVAVNRVYLRCTSVAGKVVGEIVGE</sequence>
<keyword evidence="1" id="KW-0560">Oxidoreductase</keyword>
<dbReference type="RefSeq" id="WP_339439296.1">
    <property type="nucleotide sequence ID" value="NZ_JBBHKQ010000001.1"/>
</dbReference>
<dbReference type="Gene3D" id="3.60.130.10">
    <property type="entry name" value="Clavaminate synthase-like"/>
    <property type="match status" value="1"/>
</dbReference>
<dbReference type="Proteomes" id="UP001362311">
    <property type="component" value="Unassembled WGS sequence"/>
</dbReference>